<dbReference type="InterPro" id="IPR012660">
    <property type="entry name" value="YiiD_C"/>
</dbReference>
<dbReference type="AlphaFoldDB" id="A0A6M8SQT3"/>
<keyword evidence="3" id="KW-1185">Reference proteome</keyword>
<dbReference type="Pfam" id="PF09500">
    <property type="entry name" value="YiiD_C"/>
    <property type="match status" value="1"/>
</dbReference>
<dbReference type="SUPFAM" id="SSF54637">
    <property type="entry name" value="Thioesterase/thiol ester dehydrase-isomerase"/>
    <property type="match status" value="1"/>
</dbReference>
<dbReference type="Proteomes" id="UP000504844">
    <property type="component" value="Chromosome"/>
</dbReference>
<gene>
    <name evidence="2" type="ORF">HQN60_13070</name>
</gene>
<dbReference type="NCBIfam" id="TIGR02447">
    <property type="entry name" value="yiiD_Cterm"/>
    <property type="match status" value="1"/>
</dbReference>
<protein>
    <submittedName>
        <fullName evidence="2">YiiD C-terminal domain-containing protein</fullName>
    </submittedName>
</protein>
<reference evidence="2 3" key="1">
    <citation type="submission" date="2020-05" db="EMBL/GenBank/DDBJ databases">
        <title>Complete genome sequence of Deefgea sp. D17.</title>
        <authorList>
            <person name="Bae J.-W."/>
            <person name="Han J.E."/>
        </authorList>
    </citation>
    <scope>NUCLEOTIDE SEQUENCE [LARGE SCALE GENOMIC DNA]</scope>
    <source>
        <strain evidence="2 3">D17</strain>
    </source>
</reference>
<evidence type="ECO:0000313" key="3">
    <source>
        <dbReference type="Proteomes" id="UP000504844"/>
    </source>
</evidence>
<evidence type="ECO:0000259" key="1">
    <source>
        <dbReference type="Pfam" id="PF09500"/>
    </source>
</evidence>
<name>A0A6M8SQT3_9NEIS</name>
<proteinExistence type="predicted"/>
<sequence>MSELAPLLEKTLHEEIPLTREIGIQVVHATTQRVQLSAPLSPNINHKCTAFGGSLYAVAVLAGWSMVFAQLHAAGIHAHIVIQDAKIDYLLPVVETINAECRVNGETDFAHCLKLLARKGRGRIELPVQIITAQGIAVRFIGNYVIHT</sequence>
<feature type="domain" description="Thioesterase putative" evidence="1">
    <location>
        <begin position="8"/>
        <end position="147"/>
    </location>
</feature>
<dbReference type="EMBL" id="CP054143">
    <property type="protein sequence ID" value="QKJ67565.1"/>
    <property type="molecule type" value="Genomic_DNA"/>
</dbReference>
<accession>A0A6M8SQT3</accession>
<dbReference type="InterPro" id="IPR029069">
    <property type="entry name" value="HotDog_dom_sf"/>
</dbReference>
<dbReference type="KEGG" id="dee:HQN60_13070"/>
<evidence type="ECO:0000313" key="2">
    <source>
        <dbReference type="EMBL" id="QKJ67565.1"/>
    </source>
</evidence>
<dbReference type="RefSeq" id="WP_173534067.1">
    <property type="nucleotide sequence ID" value="NZ_CP054143.1"/>
</dbReference>
<dbReference type="Gene3D" id="3.10.129.10">
    <property type="entry name" value="Hotdog Thioesterase"/>
    <property type="match status" value="1"/>
</dbReference>
<organism evidence="2 3">
    <name type="scientific">Deefgea piscis</name>
    <dbReference type="NCBI Taxonomy" id="2739061"/>
    <lineage>
        <taxon>Bacteria</taxon>
        <taxon>Pseudomonadati</taxon>
        <taxon>Pseudomonadota</taxon>
        <taxon>Betaproteobacteria</taxon>
        <taxon>Neisseriales</taxon>
        <taxon>Chitinibacteraceae</taxon>
        <taxon>Deefgea</taxon>
    </lineage>
</organism>